<keyword evidence="1" id="KW-0805">Transcription regulation</keyword>
<dbReference type="InterPro" id="IPR041347">
    <property type="entry name" value="MftR_C"/>
</dbReference>
<dbReference type="GO" id="GO:0000976">
    <property type="term" value="F:transcription cis-regulatory region binding"/>
    <property type="evidence" value="ECO:0007669"/>
    <property type="project" value="TreeGrafter"/>
</dbReference>
<evidence type="ECO:0000313" key="7">
    <source>
        <dbReference type="Proteomes" id="UP000654947"/>
    </source>
</evidence>
<evidence type="ECO:0000256" key="4">
    <source>
        <dbReference type="PROSITE-ProRule" id="PRU00335"/>
    </source>
</evidence>
<protein>
    <submittedName>
        <fullName evidence="6">TetR family transcriptional regulator</fullName>
    </submittedName>
</protein>
<organism evidence="6 7">
    <name type="scientific">Nocardiopsis kunsanensis</name>
    <dbReference type="NCBI Taxonomy" id="141693"/>
    <lineage>
        <taxon>Bacteria</taxon>
        <taxon>Bacillati</taxon>
        <taxon>Actinomycetota</taxon>
        <taxon>Actinomycetes</taxon>
        <taxon>Streptosporangiales</taxon>
        <taxon>Nocardiopsidaceae</taxon>
        <taxon>Nocardiopsis</taxon>
    </lineage>
</organism>
<dbReference type="Gene3D" id="1.10.357.10">
    <property type="entry name" value="Tetracycline Repressor, domain 2"/>
    <property type="match status" value="1"/>
</dbReference>
<dbReference type="PANTHER" id="PTHR30055:SF234">
    <property type="entry name" value="HTH-TYPE TRANSCRIPTIONAL REGULATOR BETI"/>
    <property type="match status" value="1"/>
</dbReference>
<dbReference type="Proteomes" id="UP000654947">
    <property type="component" value="Unassembled WGS sequence"/>
</dbReference>
<keyword evidence="3" id="KW-0804">Transcription</keyword>
<dbReference type="InterPro" id="IPR009057">
    <property type="entry name" value="Homeodomain-like_sf"/>
</dbReference>
<accession>A0A919CJT5</accession>
<feature type="domain" description="HTH tetR-type" evidence="5">
    <location>
        <begin position="9"/>
        <end position="69"/>
    </location>
</feature>
<reference evidence="6 7" key="1">
    <citation type="journal article" date="2014" name="Int. J. Syst. Evol. Microbiol.">
        <title>Complete genome sequence of Corynebacterium casei LMG S-19264T (=DSM 44701T), isolated from a smear-ripened cheese.</title>
        <authorList>
            <consortium name="US DOE Joint Genome Institute (JGI-PGF)"/>
            <person name="Walter F."/>
            <person name="Albersmeier A."/>
            <person name="Kalinowski J."/>
            <person name="Ruckert C."/>
        </authorList>
    </citation>
    <scope>NUCLEOTIDE SEQUENCE [LARGE SCALE GENOMIC DNA]</scope>
    <source>
        <strain evidence="6 7">KCTC 19473</strain>
    </source>
</reference>
<keyword evidence="2 4" id="KW-0238">DNA-binding</keyword>
<dbReference type="InterPro" id="IPR001647">
    <property type="entry name" value="HTH_TetR"/>
</dbReference>
<dbReference type="PRINTS" id="PR00455">
    <property type="entry name" value="HTHTETR"/>
</dbReference>
<proteinExistence type="predicted"/>
<name>A0A919CJT5_9ACTN</name>
<dbReference type="RefSeq" id="WP_193518308.1">
    <property type="nucleotide sequence ID" value="NZ_BMXL01000020.1"/>
</dbReference>
<dbReference type="PANTHER" id="PTHR30055">
    <property type="entry name" value="HTH-TYPE TRANSCRIPTIONAL REGULATOR RUTR"/>
    <property type="match status" value="1"/>
</dbReference>
<evidence type="ECO:0000256" key="2">
    <source>
        <dbReference type="ARBA" id="ARBA00023125"/>
    </source>
</evidence>
<evidence type="ECO:0000259" key="5">
    <source>
        <dbReference type="PROSITE" id="PS50977"/>
    </source>
</evidence>
<evidence type="ECO:0000256" key="3">
    <source>
        <dbReference type="ARBA" id="ARBA00023163"/>
    </source>
</evidence>
<dbReference type="AlphaFoldDB" id="A0A919CJT5"/>
<dbReference type="GO" id="GO:0003700">
    <property type="term" value="F:DNA-binding transcription factor activity"/>
    <property type="evidence" value="ECO:0007669"/>
    <property type="project" value="TreeGrafter"/>
</dbReference>
<comment type="caution">
    <text evidence="6">The sequence shown here is derived from an EMBL/GenBank/DDBJ whole genome shotgun (WGS) entry which is preliminary data.</text>
</comment>
<dbReference type="InterPro" id="IPR050109">
    <property type="entry name" value="HTH-type_TetR-like_transc_reg"/>
</dbReference>
<dbReference type="PROSITE" id="PS50977">
    <property type="entry name" value="HTH_TETR_2"/>
    <property type="match status" value="1"/>
</dbReference>
<dbReference type="Pfam" id="PF17754">
    <property type="entry name" value="TetR_C_14"/>
    <property type="match status" value="1"/>
</dbReference>
<gene>
    <name evidence="6" type="ORF">GCM10007147_34140</name>
</gene>
<dbReference type="SUPFAM" id="SSF46689">
    <property type="entry name" value="Homeodomain-like"/>
    <property type="match status" value="1"/>
</dbReference>
<sequence length="195" mass="21310">MGSRERKKAPTRAAIRHQALELIREQGYEATTTGQIAAAADVSESTFFRYFPTKEEAVRTDDVLARVHGHFLDEPESMPLTDALRAGLRRAYAEMSGADRDEDLQRRRLMFTVRELRSSLIERHATGIGELAEAAAERTGRPATDLDVRSWAGACIGVLLSVLLAVAEEGEGEPADFPDLLDSALARFQGGALGL</sequence>
<dbReference type="Gene3D" id="1.10.10.60">
    <property type="entry name" value="Homeodomain-like"/>
    <property type="match status" value="1"/>
</dbReference>
<dbReference type="EMBL" id="BMXL01000020">
    <property type="protein sequence ID" value="GHD31348.1"/>
    <property type="molecule type" value="Genomic_DNA"/>
</dbReference>
<feature type="DNA-binding region" description="H-T-H motif" evidence="4">
    <location>
        <begin position="32"/>
        <end position="51"/>
    </location>
</feature>
<evidence type="ECO:0000256" key="1">
    <source>
        <dbReference type="ARBA" id="ARBA00023015"/>
    </source>
</evidence>
<evidence type="ECO:0000313" key="6">
    <source>
        <dbReference type="EMBL" id="GHD31348.1"/>
    </source>
</evidence>
<dbReference type="Pfam" id="PF00440">
    <property type="entry name" value="TetR_N"/>
    <property type="match status" value="1"/>
</dbReference>
<keyword evidence="7" id="KW-1185">Reference proteome</keyword>